<comment type="caution">
    <text evidence="1">The sequence shown here is derived from an EMBL/GenBank/DDBJ whole genome shotgun (WGS) entry which is preliminary data.</text>
</comment>
<sequence>MGISTIIIMAIDLENLVAEIYQLAAELAPSENVSRELVRLAGEERDHANLLRAGRNYQARAPEAFGQARVSKEELLEGIKAAQDLLARIENKKLLLPQILEELIRLEDRFEKIHLHTLVEIQDESLKKLFQRLAGEDRDHLNRLTRLLELIK</sequence>
<organism evidence="1 2">
    <name type="scientific">Candidatus Saccharicenans subterraneus</name>
    <dbReference type="NCBI Taxonomy" id="2508984"/>
    <lineage>
        <taxon>Bacteria</taxon>
        <taxon>Candidatus Aminicenantota</taxon>
        <taxon>Candidatus Aminicenantia</taxon>
        <taxon>Candidatus Aminicenantales</taxon>
        <taxon>Candidatus Saccharicenantaceae</taxon>
        <taxon>Candidatus Saccharicenans</taxon>
    </lineage>
</organism>
<dbReference type="InterPro" id="IPR012347">
    <property type="entry name" value="Ferritin-like"/>
</dbReference>
<gene>
    <name evidence="1" type="ORF">OP8BY_1035</name>
</gene>
<dbReference type="EMBL" id="QUAH01000001">
    <property type="protein sequence ID" value="RFT17093.1"/>
    <property type="molecule type" value="Genomic_DNA"/>
</dbReference>
<dbReference type="Proteomes" id="UP000257323">
    <property type="component" value="Unassembled WGS sequence"/>
</dbReference>
<proteinExistence type="predicted"/>
<name>A0A3E2BQP8_9BACT</name>
<reference evidence="1 2" key="1">
    <citation type="submission" date="2018-08" db="EMBL/GenBank/DDBJ databases">
        <title>Genome analysis of the thermophilic bacterium of the candidate phylum Aminicenantes from deep subsurface aquifer revealed its physiology and ecological role.</title>
        <authorList>
            <person name="Kadnikov V.V."/>
            <person name="Mardanov A.V."/>
            <person name="Beletsky A.V."/>
            <person name="Karnachuk O.V."/>
            <person name="Ravin N.V."/>
        </authorList>
    </citation>
    <scope>NUCLEOTIDE SEQUENCE [LARGE SCALE GENOMIC DNA]</scope>
    <source>
        <strain evidence="1">BY38</strain>
    </source>
</reference>
<dbReference type="SUPFAM" id="SSF47240">
    <property type="entry name" value="Ferritin-like"/>
    <property type="match status" value="1"/>
</dbReference>
<evidence type="ECO:0008006" key="3">
    <source>
        <dbReference type="Google" id="ProtNLM"/>
    </source>
</evidence>
<evidence type="ECO:0000313" key="2">
    <source>
        <dbReference type="Proteomes" id="UP000257323"/>
    </source>
</evidence>
<dbReference type="PANTHER" id="PTHR33531">
    <property type="entry name" value="RUBRERYTHRIN SUBFAMILY"/>
    <property type="match status" value="1"/>
</dbReference>
<dbReference type="PANTHER" id="PTHR33531:SF7">
    <property type="entry name" value="HYPOTHETICAL MEMBRANE PROTEIN, CONSERVED"/>
    <property type="match status" value="1"/>
</dbReference>
<dbReference type="Gene3D" id="1.20.1260.10">
    <property type="match status" value="1"/>
</dbReference>
<protein>
    <recommendedName>
        <fullName evidence="3">Rubrerythrin diiron-binding domain-containing protein</fullName>
    </recommendedName>
</protein>
<accession>A0A3E2BQP8</accession>
<evidence type="ECO:0000313" key="1">
    <source>
        <dbReference type="EMBL" id="RFT17093.1"/>
    </source>
</evidence>
<dbReference type="AlphaFoldDB" id="A0A3E2BQP8"/>
<dbReference type="InterPro" id="IPR009078">
    <property type="entry name" value="Ferritin-like_SF"/>
</dbReference>